<dbReference type="Proteomes" id="UP000008068">
    <property type="component" value="Unassembled WGS sequence"/>
</dbReference>
<accession>G0MQV8</accession>
<proteinExistence type="predicted"/>
<dbReference type="AlphaFoldDB" id="G0MQV8"/>
<evidence type="ECO:0000313" key="1">
    <source>
        <dbReference type="EMBL" id="EGT41440.1"/>
    </source>
</evidence>
<dbReference type="OrthoDB" id="5793165at2759"/>
<protein>
    <submittedName>
        <fullName evidence="1">Uncharacterized protein</fullName>
    </submittedName>
</protein>
<dbReference type="InterPro" id="IPR008588">
    <property type="entry name" value="DUF870_CAE_spp"/>
</dbReference>
<dbReference type="EMBL" id="GL379807">
    <property type="protein sequence ID" value="EGT41440.1"/>
    <property type="molecule type" value="Genomic_DNA"/>
</dbReference>
<organism evidence="2">
    <name type="scientific">Caenorhabditis brenneri</name>
    <name type="common">Nematode worm</name>
    <dbReference type="NCBI Taxonomy" id="135651"/>
    <lineage>
        <taxon>Eukaryota</taxon>
        <taxon>Metazoa</taxon>
        <taxon>Ecdysozoa</taxon>
        <taxon>Nematoda</taxon>
        <taxon>Chromadorea</taxon>
        <taxon>Rhabditida</taxon>
        <taxon>Rhabditina</taxon>
        <taxon>Rhabditomorpha</taxon>
        <taxon>Rhabditoidea</taxon>
        <taxon>Rhabditidae</taxon>
        <taxon>Peloderinae</taxon>
        <taxon>Caenorhabditis</taxon>
    </lineage>
</organism>
<name>G0MQV8_CAEBE</name>
<dbReference type="Pfam" id="PF05912">
    <property type="entry name" value="DUF870"/>
    <property type="match status" value="1"/>
</dbReference>
<keyword evidence="2" id="KW-1185">Reference proteome</keyword>
<dbReference type="InParanoid" id="G0MQV8"/>
<dbReference type="HOGENOM" id="CLU_1798142_0_0_1"/>
<gene>
    <name evidence="1" type="ORF">CAEBREN_19343</name>
</gene>
<sequence length="144" mass="16407">MTCHLKTVRIGVVMMEKDFWTADDCLCQDVAIVENTHNTTFQRFTYALTTKDDRDYSGHFELYALLYHNCTTDGTYKIIKQDLGDFSVYTKWSTGGARLNITNNGDYSAKDDYDANKCGACENVGVSNPHPKECDLCWNDPEFD</sequence>
<evidence type="ECO:0000313" key="2">
    <source>
        <dbReference type="Proteomes" id="UP000008068"/>
    </source>
</evidence>
<reference evidence="2" key="1">
    <citation type="submission" date="2011-07" db="EMBL/GenBank/DDBJ databases">
        <authorList>
            <consortium name="Caenorhabditis brenneri Sequencing and Analysis Consortium"/>
            <person name="Wilson R.K."/>
        </authorList>
    </citation>
    <scope>NUCLEOTIDE SEQUENCE [LARGE SCALE GENOMIC DNA]</scope>
    <source>
        <strain evidence="2">PB2801</strain>
    </source>
</reference>